<evidence type="ECO:0000313" key="2">
    <source>
        <dbReference type="EMBL" id="JAD15490.1"/>
    </source>
</evidence>
<feature type="transmembrane region" description="Helical" evidence="1">
    <location>
        <begin position="26"/>
        <end position="45"/>
    </location>
</feature>
<keyword evidence="1" id="KW-0812">Transmembrane</keyword>
<reference evidence="2" key="2">
    <citation type="journal article" date="2015" name="Data Brief">
        <title>Shoot transcriptome of the giant reed, Arundo donax.</title>
        <authorList>
            <person name="Barrero R.A."/>
            <person name="Guerrero F.D."/>
            <person name="Moolhuijzen P."/>
            <person name="Goolsby J.A."/>
            <person name="Tidwell J."/>
            <person name="Bellgard S.E."/>
            <person name="Bellgard M.I."/>
        </authorList>
    </citation>
    <scope>NUCLEOTIDE SEQUENCE</scope>
    <source>
        <tissue evidence="2">Shoot tissue taken approximately 20 cm above the soil surface</tissue>
    </source>
</reference>
<proteinExistence type="predicted"/>
<accession>A0A0A8XS11</accession>
<dbReference type="EMBL" id="GBRH01282405">
    <property type="protein sequence ID" value="JAD15490.1"/>
    <property type="molecule type" value="Transcribed_RNA"/>
</dbReference>
<name>A0A0A8XS11_ARUDO</name>
<dbReference type="AlphaFoldDB" id="A0A0A8XS11"/>
<keyword evidence="1" id="KW-1133">Transmembrane helix</keyword>
<protein>
    <submittedName>
        <fullName evidence="2">Uncharacterized protein</fullName>
    </submittedName>
</protein>
<evidence type="ECO:0000256" key="1">
    <source>
        <dbReference type="SAM" id="Phobius"/>
    </source>
</evidence>
<reference evidence="2" key="1">
    <citation type="submission" date="2014-09" db="EMBL/GenBank/DDBJ databases">
        <authorList>
            <person name="Magalhaes I.L.F."/>
            <person name="Oliveira U."/>
            <person name="Santos F.R."/>
            <person name="Vidigal T.H.D.A."/>
            <person name="Brescovit A.D."/>
            <person name="Santos A.J."/>
        </authorList>
    </citation>
    <scope>NUCLEOTIDE SEQUENCE</scope>
    <source>
        <tissue evidence="2">Shoot tissue taken approximately 20 cm above the soil surface</tissue>
    </source>
</reference>
<organism evidence="2">
    <name type="scientific">Arundo donax</name>
    <name type="common">Giant reed</name>
    <name type="synonym">Donax arundinaceus</name>
    <dbReference type="NCBI Taxonomy" id="35708"/>
    <lineage>
        <taxon>Eukaryota</taxon>
        <taxon>Viridiplantae</taxon>
        <taxon>Streptophyta</taxon>
        <taxon>Embryophyta</taxon>
        <taxon>Tracheophyta</taxon>
        <taxon>Spermatophyta</taxon>
        <taxon>Magnoliopsida</taxon>
        <taxon>Liliopsida</taxon>
        <taxon>Poales</taxon>
        <taxon>Poaceae</taxon>
        <taxon>PACMAD clade</taxon>
        <taxon>Arundinoideae</taxon>
        <taxon>Arundineae</taxon>
        <taxon>Arundo</taxon>
    </lineage>
</organism>
<keyword evidence="1" id="KW-0472">Membrane</keyword>
<sequence length="74" mass="8590">MYRRLVNMQVHRCGKPWTISLSNNPVLHLALLLLLIIVICLDYTWMRYHEQHPLKGHIISPQSASIGIINMSQI</sequence>